<comment type="caution">
    <text evidence="2">The sequence shown here is derived from an EMBL/GenBank/DDBJ whole genome shotgun (WGS) entry which is preliminary data.</text>
</comment>
<accession>A0ABP1QKJ0</accession>
<evidence type="ECO:0000256" key="1">
    <source>
        <dbReference type="SAM" id="Phobius"/>
    </source>
</evidence>
<gene>
    <name evidence="2" type="ORF">ODALV1_LOCUS12367</name>
</gene>
<keyword evidence="1" id="KW-0812">Transmembrane</keyword>
<protein>
    <submittedName>
        <fullName evidence="2">Uncharacterized protein</fullName>
    </submittedName>
</protein>
<name>A0ABP1QKJ0_9HEXA</name>
<dbReference type="EMBL" id="CAXLJM020000038">
    <property type="protein sequence ID" value="CAL8106472.1"/>
    <property type="molecule type" value="Genomic_DNA"/>
</dbReference>
<keyword evidence="1" id="KW-1133">Transmembrane helix</keyword>
<feature type="transmembrane region" description="Helical" evidence="1">
    <location>
        <begin position="92"/>
        <end position="116"/>
    </location>
</feature>
<keyword evidence="3" id="KW-1185">Reference proteome</keyword>
<evidence type="ECO:0000313" key="3">
    <source>
        <dbReference type="Proteomes" id="UP001642540"/>
    </source>
</evidence>
<proteinExistence type="predicted"/>
<sequence>MGDIQMFNGLLHCSLFQTDCFNCVINGCYFGLNAQKSYCSEDLQTLGGGDGIVFIIPPLEHHYCYSIETTTPEVESFNDFHSSNTTSHSYDWGIIMGIIAFLAIILVCLIWLCIIFKRRVSNSVPFV</sequence>
<organism evidence="2 3">
    <name type="scientific">Orchesella dallaii</name>
    <dbReference type="NCBI Taxonomy" id="48710"/>
    <lineage>
        <taxon>Eukaryota</taxon>
        <taxon>Metazoa</taxon>
        <taxon>Ecdysozoa</taxon>
        <taxon>Arthropoda</taxon>
        <taxon>Hexapoda</taxon>
        <taxon>Collembola</taxon>
        <taxon>Entomobryomorpha</taxon>
        <taxon>Entomobryoidea</taxon>
        <taxon>Orchesellidae</taxon>
        <taxon>Orchesellinae</taxon>
        <taxon>Orchesella</taxon>
    </lineage>
</organism>
<evidence type="ECO:0000313" key="2">
    <source>
        <dbReference type="EMBL" id="CAL8106472.1"/>
    </source>
</evidence>
<dbReference type="Proteomes" id="UP001642540">
    <property type="component" value="Unassembled WGS sequence"/>
</dbReference>
<keyword evidence="1" id="KW-0472">Membrane</keyword>
<reference evidence="2 3" key="1">
    <citation type="submission" date="2024-08" db="EMBL/GenBank/DDBJ databases">
        <authorList>
            <person name="Cucini C."/>
            <person name="Frati F."/>
        </authorList>
    </citation>
    <scope>NUCLEOTIDE SEQUENCE [LARGE SCALE GENOMIC DNA]</scope>
</reference>